<dbReference type="InterPro" id="IPR041118">
    <property type="entry name" value="Rx_N"/>
</dbReference>
<feature type="region of interest" description="Disordered" evidence="4">
    <location>
        <begin position="36"/>
        <end position="60"/>
    </location>
</feature>
<dbReference type="GO" id="GO:0006952">
    <property type="term" value="P:defense response"/>
    <property type="evidence" value="ECO:0007669"/>
    <property type="project" value="UniProtKB-KW"/>
</dbReference>
<dbReference type="Gene3D" id="3.80.10.10">
    <property type="entry name" value="Ribonuclease Inhibitor"/>
    <property type="match status" value="1"/>
</dbReference>
<gene>
    <name evidence="6" type="ORF">ACH5RR_030240</name>
</gene>
<proteinExistence type="predicted"/>
<dbReference type="InterPro" id="IPR032675">
    <property type="entry name" value="LRR_dom_sf"/>
</dbReference>
<evidence type="ECO:0000256" key="2">
    <source>
        <dbReference type="ARBA" id="ARBA00022741"/>
    </source>
</evidence>
<keyword evidence="1" id="KW-0677">Repeat</keyword>
<evidence type="ECO:0000256" key="4">
    <source>
        <dbReference type="SAM" id="MobiDB-lite"/>
    </source>
</evidence>
<dbReference type="Gene3D" id="1.20.5.4130">
    <property type="match status" value="1"/>
</dbReference>
<organism evidence="6 7">
    <name type="scientific">Cinchona calisaya</name>
    <dbReference type="NCBI Taxonomy" id="153742"/>
    <lineage>
        <taxon>Eukaryota</taxon>
        <taxon>Viridiplantae</taxon>
        <taxon>Streptophyta</taxon>
        <taxon>Embryophyta</taxon>
        <taxon>Tracheophyta</taxon>
        <taxon>Spermatophyta</taxon>
        <taxon>Magnoliopsida</taxon>
        <taxon>eudicotyledons</taxon>
        <taxon>Gunneridae</taxon>
        <taxon>Pentapetalae</taxon>
        <taxon>asterids</taxon>
        <taxon>lamiids</taxon>
        <taxon>Gentianales</taxon>
        <taxon>Rubiaceae</taxon>
        <taxon>Cinchonoideae</taxon>
        <taxon>Cinchoneae</taxon>
        <taxon>Cinchona</taxon>
    </lineage>
</organism>
<sequence>MQENKKMNQRGIWECDEDDLYYAEFRRQVLLLTTEGDDEECQESRHPNTAKSLQQRFKTSPPSLLQPGCYSTGSKVTKLSDNLDLLKSVVTRYTEKHFENETLSKLAKQIRSLIHEAEDAIEEYVYYVALHRSKGTFDKALGILSYTTNVRDVSKKIEHISERVNEMYINNYVIGEDAWRSEQSDSVKGGKINKKPKSWYTNWADMRCTANKFAGADKMNGFQDAAVEVVERLTGKKLDQQLIAEAEKHKTELKQGQSLMVNLLTFSTIAPEFFTTTKNLKKLGIREKLGPFAQTNGESSLFYSLLQLELLENLKLHNDVVTCKLKALPFEHQFPTQLRRLSLQSTSLDWSHMSTLVKLKWLEVWKAKSSNFPQLNLKHCSNLEVIPSDLANVKSLQLIDLEHTSKSVVNSAKNMQLLQLRVLRHKRDIETSEIKDFKYRAVAFVP</sequence>
<keyword evidence="2" id="KW-0547">Nucleotide-binding</keyword>
<reference evidence="6 7" key="1">
    <citation type="submission" date="2024-11" db="EMBL/GenBank/DDBJ databases">
        <title>A near-complete genome assembly of Cinchona calisaya.</title>
        <authorList>
            <person name="Lian D.C."/>
            <person name="Zhao X.W."/>
            <person name="Wei L."/>
        </authorList>
    </citation>
    <scope>NUCLEOTIDE SEQUENCE [LARGE SCALE GENOMIC DNA]</scope>
    <source>
        <tissue evidence="6">Nenye</tissue>
    </source>
</reference>
<dbReference type="SUPFAM" id="SSF52058">
    <property type="entry name" value="L domain-like"/>
    <property type="match status" value="1"/>
</dbReference>
<name>A0ABD2YU04_9GENT</name>
<evidence type="ECO:0000256" key="3">
    <source>
        <dbReference type="ARBA" id="ARBA00022821"/>
    </source>
</evidence>
<keyword evidence="3" id="KW-0611">Plant defense</keyword>
<feature type="domain" description="Disease resistance N-terminal" evidence="5">
    <location>
        <begin position="74"/>
        <end position="136"/>
    </location>
</feature>
<dbReference type="PANTHER" id="PTHR15140">
    <property type="entry name" value="TUBULIN-SPECIFIC CHAPERONE E"/>
    <property type="match status" value="1"/>
</dbReference>
<dbReference type="Proteomes" id="UP001630127">
    <property type="component" value="Unassembled WGS sequence"/>
</dbReference>
<dbReference type="Pfam" id="PF18052">
    <property type="entry name" value="Rx_N"/>
    <property type="match status" value="1"/>
</dbReference>
<comment type="caution">
    <text evidence="6">The sequence shown here is derived from an EMBL/GenBank/DDBJ whole genome shotgun (WGS) entry which is preliminary data.</text>
</comment>
<dbReference type="AlphaFoldDB" id="A0ABD2YU04"/>
<dbReference type="PANTHER" id="PTHR15140:SF56">
    <property type="entry name" value="NB-ARC DOMAIN-CONTAINING PROTEIN"/>
    <property type="match status" value="1"/>
</dbReference>
<evidence type="ECO:0000313" key="6">
    <source>
        <dbReference type="EMBL" id="KAL3510839.1"/>
    </source>
</evidence>
<accession>A0ABD2YU04</accession>
<keyword evidence="7" id="KW-1185">Reference proteome</keyword>
<evidence type="ECO:0000256" key="1">
    <source>
        <dbReference type="ARBA" id="ARBA00022737"/>
    </source>
</evidence>
<evidence type="ECO:0000259" key="5">
    <source>
        <dbReference type="Pfam" id="PF18052"/>
    </source>
</evidence>
<feature type="compositionally biased region" description="Polar residues" evidence="4">
    <location>
        <begin position="47"/>
        <end position="60"/>
    </location>
</feature>
<protein>
    <recommendedName>
        <fullName evidence="5">Disease resistance N-terminal domain-containing protein</fullName>
    </recommendedName>
</protein>
<dbReference type="GO" id="GO:0000166">
    <property type="term" value="F:nucleotide binding"/>
    <property type="evidence" value="ECO:0007669"/>
    <property type="project" value="UniProtKB-KW"/>
</dbReference>
<evidence type="ECO:0000313" key="7">
    <source>
        <dbReference type="Proteomes" id="UP001630127"/>
    </source>
</evidence>
<dbReference type="EMBL" id="JBJUIK010000012">
    <property type="protein sequence ID" value="KAL3510839.1"/>
    <property type="molecule type" value="Genomic_DNA"/>
</dbReference>